<proteinExistence type="predicted"/>
<dbReference type="STRING" id="763406.A0A1E3NDN4"/>
<dbReference type="Pfam" id="PF13880">
    <property type="entry name" value="Acetyltransf_13"/>
    <property type="match status" value="1"/>
</dbReference>
<dbReference type="Proteomes" id="UP000094455">
    <property type="component" value="Unassembled WGS sequence"/>
</dbReference>
<gene>
    <name evidence="3" type="ORF">PICMEDRAFT_74839</name>
</gene>
<protein>
    <recommendedName>
        <fullName evidence="2">N-acetyltransferase ESCO acetyl-transferase domain-containing protein</fullName>
    </recommendedName>
</protein>
<keyword evidence="4" id="KW-1185">Reference proteome</keyword>
<feature type="domain" description="N-acetyltransferase ESCO acetyl-transferase" evidence="2">
    <location>
        <begin position="192"/>
        <end position="252"/>
    </location>
</feature>
<sequence length="267" mass="29746">MAGKKRSLVGSKRPKLVQSVFAARKLTQVTCPECNFQYISRVKESEEQHRLFHEEKISGLKITKTTYTKLLSHGMKVEYSGNQSSWSSEKIECFIVSCVDPQIVRVVSDMLKHVNELWLNSTNSSNSWKKRPVESKVVLLVSSARSAKGGNHRLIGIVTTDPPPPLSAFLLGYRMHVSTSAVDRKGPPLKLQLGVSRIFVSQKYRRHHLATFMLDSLLEHAVYGTTLTPSQVGFSQPSNAGSRLLSHWSSAPSSSSSDTVLVYEEET</sequence>
<evidence type="ECO:0000313" key="4">
    <source>
        <dbReference type="Proteomes" id="UP000094455"/>
    </source>
</evidence>
<dbReference type="GO" id="GO:0061733">
    <property type="term" value="F:protein-lysine-acetyltransferase activity"/>
    <property type="evidence" value="ECO:0007669"/>
    <property type="project" value="TreeGrafter"/>
</dbReference>
<dbReference type="GeneID" id="30181576"/>
<dbReference type="GO" id="GO:0007064">
    <property type="term" value="P:mitotic sister chromatid cohesion"/>
    <property type="evidence" value="ECO:0007669"/>
    <property type="project" value="TreeGrafter"/>
</dbReference>
<accession>A0A1E3NDN4</accession>
<evidence type="ECO:0000259" key="2">
    <source>
        <dbReference type="Pfam" id="PF13880"/>
    </source>
</evidence>
<organism evidence="3 4">
    <name type="scientific">Pichia membranifaciens NRRL Y-2026</name>
    <dbReference type="NCBI Taxonomy" id="763406"/>
    <lineage>
        <taxon>Eukaryota</taxon>
        <taxon>Fungi</taxon>
        <taxon>Dikarya</taxon>
        <taxon>Ascomycota</taxon>
        <taxon>Saccharomycotina</taxon>
        <taxon>Pichiomycetes</taxon>
        <taxon>Pichiales</taxon>
        <taxon>Pichiaceae</taxon>
        <taxon>Pichia</taxon>
    </lineage>
</organism>
<name>A0A1E3NDN4_9ASCO</name>
<dbReference type="RefSeq" id="XP_019015345.1">
    <property type="nucleotide sequence ID" value="XM_019164889.1"/>
</dbReference>
<dbReference type="EMBL" id="KV454008">
    <property type="protein sequence ID" value="ODQ44232.1"/>
    <property type="molecule type" value="Genomic_DNA"/>
</dbReference>
<dbReference type="InterPro" id="IPR028009">
    <property type="entry name" value="ESCO_Acetyltransf_dom"/>
</dbReference>
<dbReference type="AlphaFoldDB" id="A0A1E3NDN4"/>
<reference evidence="3 4" key="1">
    <citation type="journal article" date="2016" name="Proc. Natl. Acad. Sci. U.S.A.">
        <title>Comparative genomics of biotechnologically important yeasts.</title>
        <authorList>
            <person name="Riley R."/>
            <person name="Haridas S."/>
            <person name="Wolfe K.H."/>
            <person name="Lopes M.R."/>
            <person name="Hittinger C.T."/>
            <person name="Goeker M."/>
            <person name="Salamov A.A."/>
            <person name="Wisecaver J.H."/>
            <person name="Long T.M."/>
            <person name="Calvey C.H."/>
            <person name="Aerts A.L."/>
            <person name="Barry K.W."/>
            <person name="Choi C."/>
            <person name="Clum A."/>
            <person name="Coughlan A.Y."/>
            <person name="Deshpande S."/>
            <person name="Douglass A.P."/>
            <person name="Hanson S.J."/>
            <person name="Klenk H.-P."/>
            <person name="LaButti K.M."/>
            <person name="Lapidus A."/>
            <person name="Lindquist E.A."/>
            <person name="Lipzen A.M."/>
            <person name="Meier-Kolthoff J.P."/>
            <person name="Ohm R.A."/>
            <person name="Otillar R.P."/>
            <person name="Pangilinan J.L."/>
            <person name="Peng Y."/>
            <person name="Rokas A."/>
            <person name="Rosa C.A."/>
            <person name="Scheuner C."/>
            <person name="Sibirny A.A."/>
            <person name="Slot J.C."/>
            <person name="Stielow J.B."/>
            <person name="Sun H."/>
            <person name="Kurtzman C.P."/>
            <person name="Blackwell M."/>
            <person name="Grigoriev I.V."/>
            <person name="Jeffries T.W."/>
        </authorList>
    </citation>
    <scope>NUCLEOTIDE SEQUENCE [LARGE SCALE GENOMIC DNA]</scope>
    <source>
        <strain evidence="3 4">NRRL Y-2026</strain>
    </source>
</reference>
<evidence type="ECO:0000256" key="1">
    <source>
        <dbReference type="SAM" id="MobiDB-lite"/>
    </source>
</evidence>
<dbReference type="PANTHER" id="PTHR45884">
    <property type="entry name" value="N-ACETYLTRANSFERASE ECO"/>
    <property type="match status" value="1"/>
</dbReference>
<dbReference type="GO" id="GO:0000785">
    <property type="term" value="C:chromatin"/>
    <property type="evidence" value="ECO:0007669"/>
    <property type="project" value="TreeGrafter"/>
</dbReference>
<feature type="region of interest" description="Disordered" evidence="1">
    <location>
        <begin position="245"/>
        <end position="267"/>
    </location>
</feature>
<dbReference type="OrthoDB" id="428854at2759"/>
<dbReference type="GO" id="GO:0005634">
    <property type="term" value="C:nucleus"/>
    <property type="evidence" value="ECO:0007669"/>
    <property type="project" value="TreeGrafter"/>
</dbReference>
<evidence type="ECO:0000313" key="3">
    <source>
        <dbReference type="EMBL" id="ODQ44232.1"/>
    </source>
</evidence>
<dbReference type="PANTHER" id="PTHR45884:SF2">
    <property type="entry name" value="N-ACETYLTRANSFERASE ECO"/>
    <property type="match status" value="1"/>
</dbReference>
<feature type="compositionally biased region" description="Low complexity" evidence="1">
    <location>
        <begin position="245"/>
        <end position="257"/>
    </location>
</feature>